<reference evidence="1" key="1">
    <citation type="submission" date="2021-01" db="EMBL/GenBank/DDBJ databases">
        <authorList>
            <person name="Corre E."/>
            <person name="Pelletier E."/>
            <person name="Niang G."/>
            <person name="Scheremetjew M."/>
            <person name="Finn R."/>
            <person name="Kale V."/>
            <person name="Holt S."/>
            <person name="Cochrane G."/>
            <person name="Meng A."/>
            <person name="Brown T."/>
            <person name="Cohen L."/>
        </authorList>
    </citation>
    <scope>NUCLEOTIDE SEQUENCE</scope>
    <source>
        <strain evidence="1">UTEX LB 2760</strain>
    </source>
</reference>
<name>A0A7S0FZG7_9RHOD</name>
<protein>
    <submittedName>
        <fullName evidence="1">Uncharacterized protein</fullName>
    </submittedName>
</protein>
<accession>A0A7S0FZG7</accession>
<sequence length="115" mass="12174">MEKYRNTADHATGVHPFIPIVGVGFPVLNVVLAPVFLAVQIPVFLAGACLLVLSEVTGAFSSLAARTLLVAFGASRVEEKLLRPGADETPEIVVADHGSFIDVLHLASDSLRARL</sequence>
<organism evidence="1">
    <name type="scientific">Rhodosorus marinus</name>
    <dbReference type="NCBI Taxonomy" id="101924"/>
    <lineage>
        <taxon>Eukaryota</taxon>
        <taxon>Rhodophyta</taxon>
        <taxon>Stylonematophyceae</taxon>
        <taxon>Stylonematales</taxon>
        <taxon>Stylonemataceae</taxon>
        <taxon>Rhodosorus</taxon>
    </lineage>
</organism>
<dbReference type="EMBL" id="HBEK01000921">
    <property type="protein sequence ID" value="CAD8390361.1"/>
    <property type="molecule type" value="Transcribed_RNA"/>
</dbReference>
<proteinExistence type="predicted"/>
<evidence type="ECO:0000313" key="1">
    <source>
        <dbReference type="EMBL" id="CAD8390361.1"/>
    </source>
</evidence>
<dbReference type="AlphaFoldDB" id="A0A7S0FZG7"/>
<gene>
    <name evidence="1" type="ORF">RMAR0315_LOCUS523</name>
</gene>